<feature type="domain" description="MULE transposase" evidence="2">
    <location>
        <begin position="38"/>
        <end position="131"/>
    </location>
</feature>
<keyword evidence="4" id="KW-1185">Reference proteome</keyword>
<organism evidence="3 4">
    <name type="scientific">Escallonia rubra</name>
    <dbReference type="NCBI Taxonomy" id="112253"/>
    <lineage>
        <taxon>Eukaryota</taxon>
        <taxon>Viridiplantae</taxon>
        <taxon>Streptophyta</taxon>
        <taxon>Embryophyta</taxon>
        <taxon>Tracheophyta</taxon>
        <taxon>Spermatophyta</taxon>
        <taxon>Magnoliopsida</taxon>
        <taxon>eudicotyledons</taxon>
        <taxon>Gunneridae</taxon>
        <taxon>Pentapetalae</taxon>
        <taxon>asterids</taxon>
        <taxon>campanulids</taxon>
        <taxon>Escalloniales</taxon>
        <taxon>Escalloniaceae</taxon>
        <taxon>Escallonia</taxon>
    </lineage>
</organism>
<name>A0AA88RLR5_9ASTE</name>
<dbReference type="Proteomes" id="UP001187471">
    <property type="component" value="Unassembled WGS sequence"/>
</dbReference>
<keyword evidence="1" id="KW-0539">Nucleus</keyword>
<keyword evidence="1" id="KW-0479">Metal-binding</keyword>
<dbReference type="AlphaFoldDB" id="A0AA88RLR5"/>
<comment type="caution">
    <text evidence="3">The sequence shown here is derived from an EMBL/GenBank/DDBJ whole genome shotgun (WGS) entry which is preliminary data.</text>
</comment>
<evidence type="ECO:0000313" key="4">
    <source>
        <dbReference type="Proteomes" id="UP001187471"/>
    </source>
</evidence>
<dbReference type="GO" id="GO:0008270">
    <property type="term" value="F:zinc ion binding"/>
    <property type="evidence" value="ECO:0007669"/>
    <property type="project" value="UniProtKB-UniRule"/>
</dbReference>
<keyword evidence="1" id="KW-0863">Zinc-finger</keyword>
<dbReference type="GO" id="GO:0005634">
    <property type="term" value="C:nucleus"/>
    <property type="evidence" value="ECO:0007669"/>
    <property type="project" value="UniProtKB-SubCell"/>
</dbReference>
<dbReference type="PANTHER" id="PTHR31669:SF251">
    <property type="entry name" value="PROTEIN FAR1-RELATED SEQUENCE"/>
    <property type="match status" value="1"/>
</dbReference>
<comment type="similarity">
    <text evidence="1">Belongs to the FHY3/FAR1 family.</text>
</comment>
<comment type="function">
    <text evidence="1">Putative transcription activator involved in regulating light control of development.</text>
</comment>
<dbReference type="GO" id="GO:0006355">
    <property type="term" value="P:regulation of DNA-templated transcription"/>
    <property type="evidence" value="ECO:0007669"/>
    <property type="project" value="UniProtKB-UniRule"/>
</dbReference>
<accession>A0AA88RLR5</accession>
<evidence type="ECO:0000256" key="1">
    <source>
        <dbReference type="RuleBase" id="RU367018"/>
    </source>
</evidence>
<evidence type="ECO:0000259" key="2">
    <source>
        <dbReference type="Pfam" id="PF10551"/>
    </source>
</evidence>
<keyword evidence="1" id="KW-0862">Zinc</keyword>
<reference evidence="3" key="1">
    <citation type="submission" date="2022-12" db="EMBL/GenBank/DDBJ databases">
        <title>Draft genome assemblies for two species of Escallonia (Escalloniales).</title>
        <authorList>
            <person name="Chanderbali A."/>
            <person name="Dervinis C."/>
            <person name="Anghel I."/>
            <person name="Soltis D."/>
            <person name="Soltis P."/>
            <person name="Zapata F."/>
        </authorList>
    </citation>
    <scope>NUCLEOTIDE SEQUENCE</scope>
    <source>
        <strain evidence="3">UCBG92.1500</strain>
        <tissue evidence="3">Leaf</tissue>
    </source>
</reference>
<dbReference type="EMBL" id="JAVXUO010000977">
    <property type="protein sequence ID" value="KAK2987533.1"/>
    <property type="molecule type" value="Genomic_DNA"/>
</dbReference>
<proteinExistence type="inferred from homology"/>
<gene>
    <name evidence="3" type="ORF">RJ640_015710</name>
</gene>
<dbReference type="Pfam" id="PF10551">
    <property type="entry name" value="MULE"/>
    <property type="match status" value="1"/>
</dbReference>
<sequence length="227" mass="27507">MEDPQFNFDYKLDDEHRVSTIFWVDDRSRLAYKHFGDVVTFDTTYRTNKYSMLFAPFTGVNHHYHSILFGFTLLRDESESSFVWLFRAWLEAMKFKAPKVIITDQDLAMKKAITTVFPDTRHNLCTWHIRNKYPERLHHVYAKYPDFKQDFDKCVNKSLTIEEFEEKWEKLVEDYSLQDHEWLQHLYELKEQWIRVYTRRYFSAGMKTTGRSESMNATFDSYVQLPI</sequence>
<comment type="subcellular location">
    <subcellularLocation>
        <location evidence="1">Nucleus</location>
    </subcellularLocation>
</comment>
<protein>
    <recommendedName>
        <fullName evidence="1">Protein FAR1-RELATED SEQUENCE</fullName>
    </recommendedName>
</protein>
<dbReference type="InterPro" id="IPR031052">
    <property type="entry name" value="FHY3/FAR1"/>
</dbReference>
<evidence type="ECO:0000313" key="3">
    <source>
        <dbReference type="EMBL" id="KAK2987533.1"/>
    </source>
</evidence>
<dbReference type="PANTHER" id="PTHR31669">
    <property type="entry name" value="PROTEIN FAR1-RELATED SEQUENCE 10-RELATED"/>
    <property type="match status" value="1"/>
</dbReference>
<dbReference type="InterPro" id="IPR018289">
    <property type="entry name" value="MULE_transposase_dom"/>
</dbReference>